<dbReference type="Proteomes" id="UP000245626">
    <property type="component" value="Unassembled WGS sequence"/>
</dbReference>
<evidence type="ECO:0000313" key="1">
    <source>
        <dbReference type="EMBL" id="PWN46599.1"/>
    </source>
</evidence>
<reference evidence="1 2" key="1">
    <citation type="journal article" date="2018" name="Mol. Biol. Evol.">
        <title>Broad Genomic Sampling Reveals a Smut Pathogenic Ancestry of the Fungal Clade Ustilaginomycotina.</title>
        <authorList>
            <person name="Kijpornyongpan T."/>
            <person name="Mondo S.J."/>
            <person name="Barry K."/>
            <person name="Sandor L."/>
            <person name="Lee J."/>
            <person name="Lipzen A."/>
            <person name="Pangilinan J."/>
            <person name="LaButti K."/>
            <person name="Hainaut M."/>
            <person name="Henrissat B."/>
            <person name="Grigoriev I.V."/>
            <person name="Spatafora J.W."/>
            <person name="Aime M.C."/>
        </authorList>
    </citation>
    <scope>NUCLEOTIDE SEQUENCE [LARGE SCALE GENOMIC DNA]</scope>
    <source>
        <strain evidence="1 2">SA 807</strain>
    </source>
</reference>
<name>A0ACD0NLE5_9BASI</name>
<proteinExistence type="predicted"/>
<accession>A0ACD0NLE5</accession>
<protein>
    <submittedName>
        <fullName evidence="1">NAD(P)-binding protein</fullName>
    </submittedName>
</protein>
<sequence length="376" mass="41191">MAIEIDETVLVTGANGFLGAHVVYQLLERGARVNGTVRSEKSASILRKRFSKEAKEGRLRIFLVPDISAQGAFDLAAQGVDHIAHIAAPIPTRATEDLERSILKPSIQSTESILTTAQKLGVKSVVLTSSMAAVFRPDSDPNSTLTERDWNPSTYDSILSLIKEASCNLDGSSGRPLSKGGNIKLAFQVYMGAKAVSERRAWELSRSQDSRFSLTCINPVYFAGPTILGAPLESSSNSELWSTLTVEGKGYGIPGWVDVRDVARSHVLSVLDGKGKGGRYLAVSDQSTPRQLRELASRAFPERFTNLASQRKEDEEEESTRSKGKEQGKPSRSKSRVRTAKQRIDGTLLEKAFDFNYTPIDKTIRDLVDQVVKYGP</sequence>
<gene>
    <name evidence="1" type="ORF">IE53DRAFT_372212</name>
</gene>
<keyword evidence="2" id="KW-1185">Reference proteome</keyword>
<evidence type="ECO:0000313" key="2">
    <source>
        <dbReference type="Proteomes" id="UP000245626"/>
    </source>
</evidence>
<organism evidence="1 2">
    <name type="scientific">Violaceomyces palustris</name>
    <dbReference type="NCBI Taxonomy" id="1673888"/>
    <lineage>
        <taxon>Eukaryota</taxon>
        <taxon>Fungi</taxon>
        <taxon>Dikarya</taxon>
        <taxon>Basidiomycota</taxon>
        <taxon>Ustilaginomycotina</taxon>
        <taxon>Ustilaginomycetes</taxon>
        <taxon>Violaceomycetales</taxon>
        <taxon>Violaceomycetaceae</taxon>
        <taxon>Violaceomyces</taxon>
    </lineage>
</organism>
<dbReference type="EMBL" id="KZ820859">
    <property type="protein sequence ID" value="PWN46599.1"/>
    <property type="molecule type" value="Genomic_DNA"/>
</dbReference>